<protein>
    <recommendedName>
        <fullName evidence="6">S-protein homolog</fullName>
    </recommendedName>
</protein>
<dbReference type="InterPro" id="IPR010264">
    <property type="entry name" value="Self-incomp_S1"/>
</dbReference>
<evidence type="ECO:0000256" key="3">
    <source>
        <dbReference type="ARBA" id="ARBA00022471"/>
    </source>
</evidence>
<evidence type="ECO:0000256" key="1">
    <source>
        <dbReference type="ARBA" id="ARBA00004613"/>
    </source>
</evidence>
<feature type="signal peptide" evidence="6">
    <location>
        <begin position="1"/>
        <end position="30"/>
    </location>
</feature>
<evidence type="ECO:0000313" key="8">
    <source>
        <dbReference type="Proteomes" id="UP000215914"/>
    </source>
</evidence>
<keyword evidence="8" id="KW-1185">Reference proteome</keyword>
<dbReference type="GO" id="GO:0005576">
    <property type="term" value="C:extracellular region"/>
    <property type="evidence" value="ECO:0007669"/>
    <property type="project" value="UniProtKB-SubCell"/>
</dbReference>
<organism evidence="7 8">
    <name type="scientific">Helianthus annuus</name>
    <name type="common">Common sunflower</name>
    <dbReference type="NCBI Taxonomy" id="4232"/>
    <lineage>
        <taxon>Eukaryota</taxon>
        <taxon>Viridiplantae</taxon>
        <taxon>Streptophyta</taxon>
        <taxon>Embryophyta</taxon>
        <taxon>Tracheophyta</taxon>
        <taxon>Spermatophyta</taxon>
        <taxon>Magnoliopsida</taxon>
        <taxon>eudicotyledons</taxon>
        <taxon>Gunneridae</taxon>
        <taxon>Pentapetalae</taxon>
        <taxon>asterids</taxon>
        <taxon>campanulids</taxon>
        <taxon>Asterales</taxon>
        <taxon>Asteraceae</taxon>
        <taxon>Asteroideae</taxon>
        <taxon>Heliantheae alliance</taxon>
        <taxon>Heliantheae</taxon>
        <taxon>Helianthus</taxon>
    </lineage>
</organism>
<dbReference type="AlphaFoldDB" id="A0A9K3N5H9"/>
<evidence type="ECO:0000313" key="7">
    <source>
        <dbReference type="EMBL" id="KAF5787238.1"/>
    </source>
</evidence>
<dbReference type="Proteomes" id="UP000215914">
    <property type="component" value="Unassembled WGS sequence"/>
</dbReference>
<dbReference type="Pfam" id="PF05938">
    <property type="entry name" value="Self-incomp_S1"/>
    <property type="match status" value="1"/>
</dbReference>
<comment type="subcellular location">
    <subcellularLocation>
        <location evidence="1 6">Secreted</location>
    </subcellularLocation>
</comment>
<dbReference type="GO" id="GO:0060320">
    <property type="term" value="P:rejection of self pollen"/>
    <property type="evidence" value="ECO:0007669"/>
    <property type="project" value="UniProtKB-KW"/>
</dbReference>
<comment type="similarity">
    <text evidence="2 6">Belongs to the plant self-incompatibility (S1) protein family.</text>
</comment>
<dbReference type="Gramene" id="mRNA:HanXRQr2_Chr10g0450531">
    <property type="protein sequence ID" value="CDS:HanXRQr2_Chr10g0450531.1"/>
    <property type="gene ID" value="HanXRQr2_Chr10g0450531"/>
</dbReference>
<evidence type="ECO:0000256" key="5">
    <source>
        <dbReference type="ARBA" id="ARBA00022729"/>
    </source>
</evidence>
<evidence type="ECO:0000256" key="4">
    <source>
        <dbReference type="ARBA" id="ARBA00022525"/>
    </source>
</evidence>
<sequence length="162" mass="19077">MLSSSKLNCLMGKLLFLFIVLLNIFDTPYANIVSNYSDNNCITLQGVVHIQSQVNNLGLHCYSKDDDLGDVTRNAGEEYQIRFCLDFFGRSHFWCHFNWESKEEEFNVYKEVAPPKSQPYCTQIVHNMECYWMVDNLGFWIPQTLRPQPSDWVRIYDWTPTQ</sequence>
<dbReference type="PANTHER" id="PTHR31232:SF155">
    <property type="entry name" value="PLANT SELF-INCOMPATIBILITY PROTEIN S1 FAMILY"/>
    <property type="match status" value="1"/>
</dbReference>
<feature type="chain" id="PRO_5039961279" description="S-protein homolog" evidence="6">
    <location>
        <begin position="31"/>
        <end position="162"/>
    </location>
</feature>
<gene>
    <name evidence="7" type="ORF">HanXRQr2_Chr10g0450531</name>
</gene>
<dbReference type="EMBL" id="MNCJ02000325">
    <property type="protein sequence ID" value="KAF5787238.1"/>
    <property type="molecule type" value="Genomic_DNA"/>
</dbReference>
<keyword evidence="4 6" id="KW-0964">Secreted</keyword>
<proteinExistence type="inferred from homology"/>
<keyword evidence="3 6" id="KW-0713">Self-incompatibility</keyword>
<reference evidence="7" key="1">
    <citation type="journal article" date="2017" name="Nature">
        <title>The sunflower genome provides insights into oil metabolism, flowering and Asterid evolution.</title>
        <authorList>
            <person name="Badouin H."/>
            <person name="Gouzy J."/>
            <person name="Grassa C.J."/>
            <person name="Murat F."/>
            <person name="Staton S.E."/>
            <person name="Cottret L."/>
            <person name="Lelandais-Briere C."/>
            <person name="Owens G.L."/>
            <person name="Carrere S."/>
            <person name="Mayjonade B."/>
            <person name="Legrand L."/>
            <person name="Gill N."/>
            <person name="Kane N.C."/>
            <person name="Bowers J.E."/>
            <person name="Hubner S."/>
            <person name="Bellec A."/>
            <person name="Berard A."/>
            <person name="Berges H."/>
            <person name="Blanchet N."/>
            <person name="Boniface M.C."/>
            <person name="Brunel D."/>
            <person name="Catrice O."/>
            <person name="Chaidir N."/>
            <person name="Claudel C."/>
            <person name="Donnadieu C."/>
            <person name="Faraut T."/>
            <person name="Fievet G."/>
            <person name="Helmstetter N."/>
            <person name="King M."/>
            <person name="Knapp S.J."/>
            <person name="Lai Z."/>
            <person name="Le Paslier M.C."/>
            <person name="Lippi Y."/>
            <person name="Lorenzon L."/>
            <person name="Mandel J.R."/>
            <person name="Marage G."/>
            <person name="Marchand G."/>
            <person name="Marquand E."/>
            <person name="Bret-Mestries E."/>
            <person name="Morien E."/>
            <person name="Nambeesan S."/>
            <person name="Nguyen T."/>
            <person name="Pegot-Espagnet P."/>
            <person name="Pouilly N."/>
            <person name="Raftis F."/>
            <person name="Sallet E."/>
            <person name="Schiex T."/>
            <person name="Thomas J."/>
            <person name="Vandecasteele C."/>
            <person name="Vares D."/>
            <person name="Vear F."/>
            <person name="Vautrin S."/>
            <person name="Crespi M."/>
            <person name="Mangin B."/>
            <person name="Burke J.M."/>
            <person name="Salse J."/>
            <person name="Munos S."/>
            <person name="Vincourt P."/>
            <person name="Rieseberg L.H."/>
            <person name="Langlade N.B."/>
        </authorList>
    </citation>
    <scope>NUCLEOTIDE SEQUENCE</scope>
    <source>
        <tissue evidence="7">Leaves</tissue>
    </source>
</reference>
<evidence type="ECO:0000256" key="6">
    <source>
        <dbReference type="RuleBase" id="RU367044"/>
    </source>
</evidence>
<evidence type="ECO:0000256" key="2">
    <source>
        <dbReference type="ARBA" id="ARBA00005581"/>
    </source>
</evidence>
<keyword evidence="5 6" id="KW-0732">Signal</keyword>
<reference evidence="7" key="2">
    <citation type="submission" date="2020-06" db="EMBL/GenBank/DDBJ databases">
        <title>Helianthus annuus Genome sequencing and assembly Release 2.</title>
        <authorList>
            <person name="Gouzy J."/>
            <person name="Langlade N."/>
            <person name="Munos S."/>
        </authorList>
    </citation>
    <scope>NUCLEOTIDE SEQUENCE</scope>
    <source>
        <tissue evidence="7">Leaves</tissue>
    </source>
</reference>
<comment type="caution">
    <text evidence="7">The sequence shown here is derived from an EMBL/GenBank/DDBJ whole genome shotgun (WGS) entry which is preliminary data.</text>
</comment>
<accession>A0A9K3N5H9</accession>
<name>A0A9K3N5H9_HELAN</name>
<dbReference type="PANTHER" id="PTHR31232">
    <property type="match status" value="1"/>
</dbReference>